<accession>B7QHI8</accession>
<gene>
    <name evidence="1" type="ORF">IscW_ISCW014842</name>
</gene>
<feature type="non-terminal residue" evidence="1">
    <location>
        <position position="69"/>
    </location>
</feature>
<evidence type="ECO:0000313" key="2">
    <source>
        <dbReference type="EnsemblMetazoa" id="ISCW014842-PA"/>
    </source>
</evidence>
<dbReference type="EnsemblMetazoa" id="ISCW014842-RA">
    <property type="protein sequence ID" value="ISCW014842-PA"/>
    <property type="gene ID" value="ISCW014842"/>
</dbReference>
<reference evidence="1 3" key="1">
    <citation type="submission" date="2008-03" db="EMBL/GenBank/DDBJ databases">
        <title>Annotation of Ixodes scapularis.</title>
        <authorList>
            <consortium name="Ixodes scapularis Genome Project Consortium"/>
            <person name="Caler E."/>
            <person name="Hannick L.I."/>
            <person name="Bidwell S."/>
            <person name="Joardar V."/>
            <person name="Thiagarajan M."/>
            <person name="Amedeo P."/>
            <person name="Galinsky K.J."/>
            <person name="Schobel S."/>
            <person name="Inman J."/>
            <person name="Hostetler J."/>
            <person name="Miller J."/>
            <person name="Hammond M."/>
            <person name="Megy K."/>
            <person name="Lawson D."/>
            <person name="Kodira C."/>
            <person name="Sutton G."/>
            <person name="Meyer J."/>
            <person name="Hill C.A."/>
            <person name="Birren B."/>
            <person name="Nene V."/>
            <person name="Collins F."/>
            <person name="Alarcon-Chaidez F."/>
            <person name="Wikel S."/>
            <person name="Strausberg R."/>
        </authorList>
    </citation>
    <scope>NUCLEOTIDE SEQUENCE [LARGE SCALE GENOMIC DNA]</scope>
    <source>
        <strain evidence="3">Wikel</strain>
        <strain evidence="1">Wikel colony</strain>
    </source>
</reference>
<dbReference type="EMBL" id="DS939634">
    <property type="protein sequence ID" value="EEC18310.1"/>
    <property type="molecule type" value="Genomic_DNA"/>
</dbReference>
<evidence type="ECO:0000313" key="1">
    <source>
        <dbReference type="EMBL" id="EEC18310.1"/>
    </source>
</evidence>
<protein>
    <submittedName>
        <fullName evidence="1 2">Uncharacterized protein</fullName>
    </submittedName>
</protein>
<organism>
    <name type="scientific">Ixodes scapularis</name>
    <name type="common">Black-legged tick</name>
    <name type="synonym">Deer tick</name>
    <dbReference type="NCBI Taxonomy" id="6945"/>
    <lineage>
        <taxon>Eukaryota</taxon>
        <taxon>Metazoa</taxon>
        <taxon>Ecdysozoa</taxon>
        <taxon>Arthropoda</taxon>
        <taxon>Chelicerata</taxon>
        <taxon>Arachnida</taxon>
        <taxon>Acari</taxon>
        <taxon>Parasitiformes</taxon>
        <taxon>Ixodida</taxon>
        <taxon>Ixodoidea</taxon>
        <taxon>Ixodidae</taxon>
        <taxon>Ixodinae</taxon>
        <taxon>Ixodes</taxon>
    </lineage>
</organism>
<dbReference type="Proteomes" id="UP000001555">
    <property type="component" value="Unassembled WGS sequence"/>
</dbReference>
<feature type="non-terminal residue" evidence="1">
    <location>
        <position position="1"/>
    </location>
</feature>
<dbReference type="PaxDb" id="6945-B7QHI8"/>
<reference evidence="2" key="2">
    <citation type="submission" date="2020-05" db="UniProtKB">
        <authorList>
            <consortium name="EnsemblMetazoa"/>
        </authorList>
    </citation>
    <scope>IDENTIFICATION</scope>
    <source>
        <strain evidence="2">wikel</strain>
    </source>
</reference>
<keyword evidence="3" id="KW-1185">Reference proteome</keyword>
<dbReference type="AlphaFoldDB" id="B7QHI8"/>
<dbReference type="EMBL" id="ABJB010403887">
    <property type="status" value="NOT_ANNOTATED_CDS"/>
    <property type="molecule type" value="Genomic_DNA"/>
</dbReference>
<dbReference type="VEuPathDB" id="VectorBase:ISCI014842"/>
<sequence>ECAWDHCKSEDNPADLLTRGVSPPFLLHTSTCWAGPKWLALPKLNWPTRFSVSNSAHEVDIPEQNKFIL</sequence>
<dbReference type="VEuPathDB" id="VectorBase:ISCW014842"/>
<evidence type="ECO:0000313" key="3">
    <source>
        <dbReference type="Proteomes" id="UP000001555"/>
    </source>
</evidence>
<name>B7QHI8_IXOSC</name>
<proteinExistence type="predicted"/>
<dbReference type="HOGENOM" id="CLU_2783202_0_0_1"/>
<dbReference type="InParanoid" id="B7QHI8"/>